<protein>
    <recommendedName>
        <fullName evidence="4">Fimbrial protein</fullName>
    </recommendedName>
</protein>
<accession>N8QTP6</accession>
<feature type="signal peptide" evidence="1">
    <location>
        <begin position="1"/>
        <end position="23"/>
    </location>
</feature>
<dbReference type="Proteomes" id="UP000013065">
    <property type="component" value="Unassembled WGS sequence"/>
</dbReference>
<dbReference type="EMBL" id="APOO01000022">
    <property type="protein sequence ID" value="ENU42066.1"/>
    <property type="molecule type" value="Genomic_DNA"/>
</dbReference>
<reference evidence="3" key="1">
    <citation type="submission" date="2013-02" db="EMBL/GenBank/DDBJ databases">
        <title>The Genome Sequence of Acinetobacter sp. NIPH 973.</title>
        <authorList>
            <consortium name="The Broad Institute Genome Sequencing Platform"/>
            <consortium name="The Broad Institute Genome Sequencing Center for Infectious Disease"/>
            <person name="Cerqueira G."/>
            <person name="Feldgarden M."/>
            <person name="Courvalin P."/>
            <person name="Perichon B."/>
            <person name="Grillot-Courvalin C."/>
            <person name="Clermont D."/>
            <person name="Rocha E."/>
            <person name="Yoon E.-J."/>
            <person name="Nemec A."/>
            <person name="Walker B."/>
            <person name="Young S.K."/>
            <person name="Zeng Q."/>
            <person name="Gargeya S."/>
            <person name="Fitzgerald M."/>
            <person name="Haas B."/>
            <person name="Abouelleil A."/>
            <person name="Alvarado L."/>
            <person name="Arachchi H.M."/>
            <person name="Berlin A.M."/>
            <person name="Chapman S.B."/>
            <person name="Dewar J."/>
            <person name="Goldberg J."/>
            <person name="Griggs A."/>
            <person name="Gujja S."/>
            <person name="Hansen M."/>
            <person name="Howarth C."/>
            <person name="Imamovic A."/>
            <person name="Larimer J."/>
            <person name="McCowan C."/>
            <person name="Murphy C."/>
            <person name="Neiman D."/>
            <person name="Pearson M."/>
            <person name="Priest M."/>
            <person name="Roberts A."/>
            <person name="Saif S."/>
            <person name="Shea T."/>
            <person name="Sisk P."/>
            <person name="Sykes S."/>
            <person name="Wortman J."/>
            <person name="Nusbaum C."/>
            <person name="Birren B."/>
        </authorList>
    </citation>
    <scope>NUCLEOTIDE SEQUENCE [LARGE SCALE GENOMIC DNA]</scope>
    <source>
        <strain evidence="3">NIPH 973</strain>
    </source>
</reference>
<feature type="chain" id="PRO_5004130769" description="Fimbrial protein" evidence="1">
    <location>
        <begin position="24"/>
        <end position="83"/>
    </location>
</feature>
<evidence type="ECO:0008006" key="4">
    <source>
        <dbReference type="Google" id="ProtNLM"/>
    </source>
</evidence>
<reference evidence="2 3" key="2">
    <citation type="journal article" date="2015" name="Int. J. Syst. Evol. Microbiol.">
        <title>Acinetobacter seifertii sp. nov., a member of the Acinetobacter calcoaceticus-Acinetobacter baumannii complex isolated from human clinical specimens.</title>
        <authorList>
            <person name="Nemec A."/>
            <person name="Krizova L."/>
            <person name="Maixnerova M."/>
            <person name="Sedo O."/>
            <person name="Brisse S."/>
            <person name="Higgins P.G."/>
        </authorList>
    </citation>
    <scope>NUCLEOTIDE SEQUENCE [LARGE SCALE GENOMIC DNA]</scope>
    <source>
        <strain evidence="2 3">NIPH 973</strain>
    </source>
</reference>
<name>N8QTP6_9GAMM</name>
<evidence type="ECO:0000256" key="1">
    <source>
        <dbReference type="SAM" id="SignalP"/>
    </source>
</evidence>
<keyword evidence="1" id="KW-0732">Signal</keyword>
<evidence type="ECO:0000313" key="2">
    <source>
        <dbReference type="EMBL" id="ENU42066.1"/>
    </source>
</evidence>
<dbReference type="AlphaFoldDB" id="N8QTP6"/>
<organism evidence="2 3">
    <name type="scientific">Acinetobacter seifertii</name>
    <dbReference type="NCBI Taxonomy" id="1530123"/>
    <lineage>
        <taxon>Bacteria</taxon>
        <taxon>Pseudomonadati</taxon>
        <taxon>Pseudomonadota</taxon>
        <taxon>Gammaproteobacteria</taxon>
        <taxon>Moraxellales</taxon>
        <taxon>Moraxellaceae</taxon>
        <taxon>Acinetobacter</taxon>
        <taxon>Acinetobacter calcoaceticus/baumannii complex</taxon>
    </lineage>
</organism>
<comment type="caution">
    <text evidence="2">The sequence shown here is derived from an EMBL/GenBank/DDBJ whole genome shotgun (WGS) entry which is preliminary data.</text>
</comment>
<dbReference type="HOGENOM" id="CLU_2534997_0_0_6"/>
<gene>
    <name evidence="2" type="ORF">F985_02953</name>
</gene>
<sequence>MKKVLMKSGLLVTSLFIYNQAYANCTLSKGFTTVDIPITIGTIIVRPTDPIGTVLQKILLRFRQIILRQRVTVQVTKLQQHYH</sequence>
<evidence type="ECO:0000313" key="3">
    <source>
        <dbReference type="Proteomes" id="UP000013065"/>
    </source>
</evidence>
<proteinExistence type="predicted"/>